<proteinExistence type="predicted"/>
<dbReference type="EMBL" id="JADOXO010000019">
    <property type="protein sequence ID" value="KAF9819375.1"/>
    <property type="molecule type" value="Genomic_DNA"/>
</dbReference>
<reference evidence="1" key="1">
    <citation type="submission" date="2020-11" db="EMBL/GenBank/DDBJ databases">
        <authorList>
            <person name="Koelle M."/>
            <person name="Horta M.A.C."/>
            <person name="Nowrousian M."/>
            <person name="Ohm R.A."/>
            <person name="Benz P."/>
            <person name="Pilgard A."/>
        </authorList>
    </citation>
    <scope>NUCLEOTIDE SEQUENCE</scope>
    <source>
        <strain evidence="1">FPRL280</strain>
    </source>
</reference>
<comment type="caution">
    <text evidence="1">The sequence shown here is derived from an EMBL/GenBank/DDBJ whole genome shotgun (WGS) entry which is preliminary data.</text>
</comment>
<dbReference type="Proteomes" id="UP000639403">
    <property type="component" value="Unassembled WGS sequence"/>
</dbReference>
<evidence type="ECO:0000313" key="2">
    <source>
        <dbReference type="Proteomes" id="UP000639403"/>
    </source>
</evidence>
<evidence type="ECO:0000313" key="1">
    <source>
        <dbReference type="EMBL" id="KAF9819375.1"/>
    </source>
</evidence>
<gene>
    <name evidence="1" type="ORF">IEO21_02118</name>
</gene>
<dbReference type="AlphaFoldDB" id="A0A8H7U5F5"/>
<name>A0A8H7U5F5_9APHY</name>
<accession>A0A8H7U5F5</accession>
<reference evidence="1" key="2">
    <citation type="journal article" name="Front. Microbiol.">
        <title>Degradative Capacity of Two Strains of Rhodonia placenta: From Phenotype to Genotype.</title>
        <authorList>
            <person name="Kolle M."/>
            <person name="Horta M.A.C."/>
            <person name="Nowrousian M."/>
            <person name="Ohm R.A."/>
            <person name="Benz J.P."/>
            <person name="Pilgard A."/>
        </authorList>
    </citation>
    <scope>NUCLEOTIDE SEQUENCE</scope>
    <source>
        <strain evidence="1">FPRL280</strain>
    </source>
</reference>
<sequence>MTRYLIPQMPYAVRQGPPMYIFLSQYTIAGDTNAGVRLAAIKQDPSVASLLQGATQPAFAGIRASRPSVRIHIVGYRAWSYQMHIYPERGGRTIEQAAIALTRVIRRAYNYHVGMIGMPGGVQLGPMGITFDQLYLVEVHQVSSASIQLTLAYDA</sequence>
<protein>
    <submittedName>
        <fullName evidence="1">Uncharacterized protein</fullName>
    </submittedName>
</protein>
<organism evidence="1 2">
    <name type="scientific">Rhodonia placenta</name>
    <dbReference type="NCBI Taxonomy" id="104341"/>
    <lineage>
        <taxon>Eukaryota</taxon>
        <taxon>Fungi</taxon>
        <taxon>Dikarya</taxon>
        <taxon>Basidiomycota</taxon>
        <taxon>Agaricomycotina</taxon>
        <taxon>Agaricomycetes</taxon>
        <taxon>Polyporales</taxon>
        <taxon>Adustoporiaceae</taxon>
        <taxon>Rhodonia</taxon>
    </lineage>
</organism>